<evidence type="ECO:0000313" key="1">
    <source>
        <dbReference type="EMBL" id="BBN99618.1"/>
    </source>
</evidence>
<dbReference type="EMBL" id="CP025688">
    <property type="protein sequence ID" value="QAA23218.1"/>
    <property type="molecule type" value="Genomic_DNA"/>
</dbReference>
<sequence length="75" mass="9288">MIRNMYVVQFLNQSAWYLNATLQIQTERQNHQKGDIIEFKNKKYIVIEDYWCLRVRHFNRELNPYKPLITQIQDK</sequence>
<evidence type="ECO:0000313" key="4">
    <source>
        <dbReference type="Proteomes" id="UP000326951"/>
    </source>
</evidence>
<dbReference type="AlphaFoldDB" id="A0A410DAV8"/>
<dbReference type="Proteomes" id="UP000285882">
    <property type="component" value="Chromosome"/>
</dbReference>
<accession>A0A410DAV8</accession>
<evidence type="ECO:0000313" key="2">
    <source>
        <dbReference type="EMBL" id="QAA23218.1"/>
    </source>
</evidence>
<name>A0A410DAV8_9BACL</name>
<dbReference type="Proteomes" id="UP000326951">
    <property type="component" value="Chromosome"/>
</dbReference>
<keyword evidence="3" id="KW-1185">Reference proteome</keyword>
<organism evidence="1 4">
    <name type="scientific">Sporolactobacillus terrae</name>
    <dbReference type="NCBI Taxonomy" id="269673"/>
    <lineage>
        <taxon>Bacteria</taxon>
        <taxon>Bacillati</taxon>
        <taxon>Bacillota</taxon>
        <taxon>Bacilli</taxon>
        <taxon>Bacillales</taxon>
        <taxon>Sporolactobacillaceae</taxon>
        <taxon>Sporolactobacillus</taxon>
    </lineage>
</organism>
<reference evidence="1 4" key="2">
    <citation type="submission" date="2019-09" db="EMBL/GenBank/DDBJ databases">
        <title>Complete genome sequence of Sporolactobacillus terrae 70-3.</title>
        <authorList>
            <person name="Tanaka N."/>
            <person name="Shiwa Y."/>
            <person name="Fujita N."/>
            <person name="Tanasupawat S."/>
        </authorList>
    </citation>
    <scope>NUCLEOTIDE SEQUENCE [LARGE SCALE GENOMIC DNA]</scope>
    <source>
        <strain evidence="1 4">70-3</strain>
    </source>
</reference>
<protein>
    <submittedName>
        <fullName evidence="1">Uncharacterized protein</fullName>
    </submittedName>
</protein>
<gene>
    <name evidence="2" type="ORF">C0674_11635</name>
    <name evidence="1" type="ORF">St703_23230</name>
</gene>
<dbReference type="RefSeq" id="WP_028975696.1">
    <property type="nucleotide sequence ID" value="NZ_AP021853.1"/>
</dbReference>
<evidence type="ECO:0000313" key="3">
    <source>
        <dbReference type="Proteomes" id="UP000285882"/>
    </source>
</evidence>
<dbReference type="EMBL" id="AP021853">
    <property type="protein sequence ID" value="BBN99618.1"/>
    <property type="molecule type" value="Genomic_DNA"/>
</dbReference>
<proteinExistence type="predicted"/>
<reference evidence="2 3" key="1">
    <citation type="submission" date="2018-01" db="EMBL/GenBank/DDBJ databases">
        <title>Complete genome sequencing of Sporolactobacillus terrae DLG3.</title>
        <authorList>
            <person name="Nam Y.-D."/>
            <person name="Kang J."/>
            <person name="Chung W.-H."/>
        </authorList>
    </citation>
    <scope>NUCLEOTIDE SEQUENCE [LARGE SCALE GENOMIC DNA]</scope>
    <source>
        <strain evidence="2 3">DLG3</strain>
    </source>
</reference>